<keyword evidence="2" id="KW-1133">Transmembrane helix</keyword>
<dbReference type="Proteomes" id="UP000347681">
    <property type="component" value="Unassembled WGS sequence"/>
</dbReference>
<evidence type="ECO:0000256" key="2">
    <source>
        <dbReference type="SAM" id="Phobius"/>
    </source>
</evidence>
<keyword evidence="2" id="KW-0812">Transmembrane</keyword>
<feature type="coiled-coil region" evidence="1">
    <location>
        <begin position="36"/>
        <end position="70"/>
    </location>
</feature>
<dbReference type="EMBL" id="VVZB01000001">
    <property type="protein sequence ID" value="KAA5386481.1"/>
    <property type="molecule type" value="Genomic_DNA"/>
</dbReference>
<evidence type="ECO:0000256" key="1">
    <source>
        <dbReference type="SAM" id="Coils"/>
    </source>
</evidence>
<reference evidence="4" key="2">
    <citation type="journal article" date="2023" name="Nat. Commun.">
        <title>Identification of a novel Human Milk Oligosaccharides utilization cluster in the infant gut commensal Bacteroides dorei.</title>
        <authorList>
            <person name="Kijner S."/>
            <person name="Ennis D."/>
            <person name="Shmorak S."/>
            <person name="Florentin A."/>
            <person name="Yassour M."/>
        </authorList>
    </citation>
    <scope>NUCLEOTIDE SEQUENCE</scope>
    <source>
        <strain evidence="4">2</strain>
    </source>
</reference>
<name>A0A5M5ZYS1_9BACT</name>
<organism evidence="3 5">
    <name type="scientific">Phocaeicola dorei</name>
    <dbReference type="NCBI Taxonomy" id="357276"/>
    <lineage>
        <taxon>Bacteria</taxon>
        <taxon>Pseudomonadati</taxon>
        <taxon>Bacteroidota</taxon>
        <taxon>Bacteroidia</taxon>
        <taxon>Bacteroidales</taxon>
        <taxon>Bacteroidaceae</taxon>
        <taxon>Phocaeicola</taxon>
    </lineage>
</organism>
<evidence type="ECO:0008006" key="6">
    <source>
        <dbReference type="Google" id="ProtNLM"/>
    </source>
</evidence>
<evidence type="ECO:0000313" key="4">
    <source>
        <dbReference type="EMBL" id="WHX09372.1"/>
    </source>
</evidence>
<dbReference type="Proteomes" id="UP001177934">
    <property type="component" value="Chromosome"/>
</dbReference>
<accession>A0A5M5ZYS1</accession>
<protein>
    <recommendedName>
        <fullName evidence="6">OmpA family protein</fullName>
    </recommendedName>
</protein>
<reference evidence="3 5" key="1">
    <citation type="journal article" date="2019" name="Nat. Med.">
        <title>A library of human gut bacterial isolates paired with longitudinal multiomics data enables mechanistic microbiome research.</title>
        <authorList>
            <person name="Poyet M."/>
            <person name="Groussin M."/>
            <person name="Gibbons S.M."/>
            <person name="Avila-Pacheco J."/>
            <person name="Jiang X."/>
            <person name="Kearney S.M."/>
            <person name="Perrotta A.R."/>
            <person name="Berdy B."/>
            <person name="Zhao S."/>
            <person name="Lieberman T.D."/>
            <person name="Swanson P.K."/>
            <person name="Smith M."/>
            <person name="Roesemann S."/>
            <person name="Alexander J.E."/>
            <person name="Rich S.A."/>
            <person name="Livny J."/>
            <person name="Vlamakis H."/>
            <person name="Clish C."/>
            <person name="Bullock K."/>
            <person name="Deik A."/>
            <person name="Scott J."/>
            <person name="Pierce K.A."/>
            <person name="Xavier R.J."/>
            <person name="Alm E.J."/>
        </authorList>
    </citation>
    <scope>NUCLEOTIDE SEQUENCE [LARGE SCALE GENOMIC DNA]</scope>
    <source>
        <strain evidence="3 5">BIOML-A5</strain>
    </source>
</reference>
<dbReference type="InterPro" id="IPR036737">
    <property type="entry name" value="OmpA-like_sf"/>
</dbReference>
<dbReference type="Gene3D" id="3.30.1330.60">
    <property type="entry name" value="OmpA-like domain"/>
    <property type="match status" value="1"/>
</dbReference>
<evidence type="ECO:0000313" key="3">
    <source>
        <dbReference type="EMBL" id="KAA5386481.1"/>
    </source>
</evidence>
<evidence type="ECO:0000313" key="5">
    <source>
        <dbReference type="Proteomes" id="UP000347681"/>
    </source>
</evidence>
<dbReference type="AlphaFoldDB" id="A0A5M5ZYS1"/>
<keyword evidence="1" id="KW-0175">Coiled coil</keyword>
<sequence>MANSNKKALFWTSYSDLMTSLFFAMLVLFVVVVVAMGAANREAVEAKEKLEKALKEANATNTQLQQILRLQDQFNTLTASSSMKYDEEKRMFYAKDFVGIEIFKPNEDVIKDEYIKTVDKVGKDIKELIESLKANNNEFKYQLVIEGTAAIPYKELRAGTYNPDNISMYELSYHRALALYNRWKHLDFRKSNTEIIIAGSGFNGINRDNKNEDNNKRFVIQIIPKIEKPDATKK</sequence>
<gene>
    <name evidence="3" type="ORF">F2Y61_01255</name>
    <name evidence="4" type="ORF">QNN11_18895</name>
</gene>
<proteinExistence type="predicted"/>
<feature type="transmembrane region" description="Helical" evidence="2">
    <location>
        <begin position="20"/>
        <end position="39"/>
    </location>
</feature>
<dbReference type="EMBL" id="CP126056">
    <property type="protein sequence ID" value="WHX09372.1"/>
    <property type="molecule type" value="Genomic_DNA"/>
</dbReference>
<dbReference type="RefSeq" id="WP_149940602.1">
    <property type="nucleotide sequence ID" value="NZ_JAHOGS010000016.1"/>
</dbReference>
<keyword evidence="2" id="KW-0472">Membrane</keyword>